<sequence length="784" mass="89023">MTAILTKQNALDGALVGGSGKGGDGIFDSIHVKGDATIDGSCKIFFGEEYGGPQSVKECFETFGKALTDITSDIQSHRTVINTHGTKLADHEDRISTLENTSPSAIESVMTYEEGCDEFIIDANNIHKLSDSDLRDSQDGSIYNIIEIDYSESVSGQVFEIIFPKNLEIENAYISFENESFTNPIIEYITDSQSDSKYQLKYISNESKPRIYMSKSAIYDPFELYTDGFMNIKFVGKMGQISVIKDCAEGTLMNLKCNLIDADNCFKLYRSPLPDFYTIKSIGEENGLYYADWGFIPGSDEFNSLIDGQVFEFRDDAFGTTYKLTKESDKWVGNNYCIHIPVLMSKKGDTTFEMKHEAVFVKQNEVNLFTIKQLFDDYQDGQNVLEYMNNHGLITFNDCRVTKGQDGGDFQSKDGLWAMYLTCTANKSCNFSVDLNFKGQTHSITFGYEHHNKPAYRQYKIIDANVFECIPHHYTEFTHSIEKANSVVKQDVDSKLGLKIFMSTDTNFIYKIADIDYESGTNPFEYLASTGFYSVSPRPEACTTLYTNFNIKTSGIVIGENIESHFFVLNSLGNTLDIAVNDITSLRNYCIQLQKQIDIIKPKQEWYDKVFNFIQIASGYVMGFGKWFKLGIDGIQGLGNLVFQISKQRYGVDMPVNEVIYLDDLDAIPNTVRHDIDFIEEVPILTNDEGQHCYKYMCNGLDDNWKIIIERSIDEENEVINRIEYTHINGSFETTNETLDDELEYNPPILTLLTTKSKPLNIYIEYANLFKPYDLSVNASFTNK</sequence>
<dbReference type="Proteomes" id="UP001470230">
    <property type="component" value="Unassembled WGS sequence"/>
</dbReference>
<comment type="caution">
    <text evidence="1">The sequence shown here is derived from an EMBL/GenBank/DDBJ whole genome shotgun (WGS) entry which is preliminary data.</text>
</comment>
<protein>
    <submittedName>
        <fullName evidence="1">Uncharacterized protein</fullName>
    </submittedName>
</protein>
<name>A0ABR2I6K7_9EUKA</name>
<keyword evidence="2" id="KW-1185">Reference proteome</keyword>
<proteinExistence type="predicted"/>
<evidence type="ECO:0000313" key="2">
    <source>
        <dbReference type="Proteomes" id="UP001470230"/>
    </source>
</evidence>
<organism evidence="1 2">
    <name type="scientific">Tritrichomonas musculus</name>
    <dbReference type="NCBI Taxonomy" id="1915356"/>
    <lineage>
        <taxon>Eukaryota</taxon>
        <taxon>Metamonada</taxon>
        <taxon>Parabasalia</taxon>
        <taxon>Tritrichomonadida</taxon>
        <taxon>Tritrichomonadidae</taxon>
        <taxon>Tritrichomonas</taxon>
    </lineage>
</organism>
<gene>
    <name evidence="1" type="ORF">M9Y10_015882</name>
</gene>
<evidence type="ECO:0000313" key="1">
    <source>
        <dbReference type="EMBL" id="KAK8857477.1"/>
    </source>
</evidence>
<reference evidence="1 2" key="1">
    <citation type="submission" date="2024-04" db="EMBL/GenBank/DDBJ databases">
        <title>Tritrichomonas musculus Genome.</title>
        <authorList>
            <person name="Alves-Ferreira E."/>
            <person name="Grigg M."/>
            <person name="Lorenzi H."/>
            <person name="Galac M."/>
        </authorList>
    </citation>
    <scope>NUCLEOTIDE SEQUENCE [LARGE SCALE GENOMIC DNA]</scope>
    <source>
        <strain evidence="1 2">EAF2021</strain>
    </source>
</reference>
<accession>A0ABR2I6K7</accession>
<dbReference type="EMBL" id="JAPFFF010000020">
    <property type="protein sequence ID" value="KAK8857477.1"/>
    <property type="molecule type" value="Genomic_DNA"/>
</dbReference>